<sequence length="203" mass="22527">MDIDIHSLAMKSMTSELRIRKNLARGAEVYSVLDVNLYNEACATAKRIDLKVDRKAPKTIIRSLTEKLKRRCAAAAASQMVDYEAPMVSYVYRIAPEEEWEAARSKGGFYGGKADDVFIHLSSAQQVPITLKRFYRGRSDLLLLKVDVAKLGGVLRWEGADGACFPHFYGPSGSFAPLPLESITEWTKLELVGDQHSVPSSCV</sequence>
<dbReference type="AlphaFoldDB" id="A0A176WR80"/>
<reference evidence="1" key="1">
    <citation type="submission" date="2016-03" db="EMBL/GenBank/DDBJ databases">
        <title>Mechanisms controlling the formation of the plant cell surface in tip-growing cells are functionally conserved among land plants.</title>
        <authorList>
            <person name="Honkanen S."/>
            <person name="Jones V.A."/>
            <person name="Morieri G."/>
            <person name="Champion C."/>
            <person name="Hetherington A.J."/>
            <person name="Kelly S."/>
            <person name="Saint-Marcoux D."/>
            <person name="Proust H."/>
            <person name="Prescott H."/>
            <person name="Dolan L."/>
        </authorList>
    </citation>
    <scope>NUCLEOTIDE SEQUENCE [LARGE SCALE GENOMIC DNA]</scope>
    <source>
        <tissue evidence="1">Whole gametophyte</tissue>
    </source>
</reference>
<evidence type="ECO:0000313" key="2">
    <source>
        <dbReference type="Proteomes" id="UP000077202"/>
    </source>
</evidence>
<dbReference type="PANTHER" id="PTHR34129">
    <property type="entry name" value="BLR1139 PROTEIN"/>
    <property type="match status" value="1"/>
</dbReference>
<dbReference type="Proteomes" id="UP000077202">
    <property type="component" value="Unassembled WGS sequence"/>
</dbReference>
<protein>
    <submittedName>
        <fullName evidence="1">Uncharacterized protein</fullName>
    </submittedName>
</protein>
<keyword evidence="2" id="KW-1185">Reference proteome</keyword>
<accession>A0A176WR80</accession>
<dbReference type="SUPFAM" id="SSF56399">
    <property type="entry name" value="ADP-ribosylation"/>
    <property type="match status" value="1"/>
</dbReference>
<dbReference type="Gene3D" id="3.20.170.20">
    <property type="entry name" value="Protein of unknown function DUF952"/>
    <property type="match status" value="1"/>
</dbReference>
<dbReference type="Pfam" id="PF06108">
    <property type="entry name" value="DUF952"/>
    <property type="match status" value="1"/>
</dbReference>
<dbReference type="InterPro" id="IPR009297">
    <property type="entry name" value="DUF952"/>
</dbReference>
<name>A0A176WR80_MARPO</name>
<organism evidence="1 2">
    <name type="scientific">Marchantia polymorpha subsp. ruderalis</name>
    <dbReference type="NCBI Taxonomy" id="1480154"/>
    <lineage>
        <taxon>Eukaryota</taxon>
        <taxon>Viridiplantae</taxon>
        <taxon>Streptophyta</taxon>
        <taxon>Embryophyta</taxon>
        <taxon>Marchantiophyta</taxon>
        <taxon>Marchantiopsida</taxon>
        <taxon>Marchantiidae</taxon>
        <taxon>Marchantiales</taxon>
        <taxon>Marchantiaceae</taxon>
        <taxon>Marchantia</taxon>
    </lineage>
</organism>
<gene>
    <name evidence="1" type="ORF">AXG93_2528s1680</name>
</gene>
<comment type="caution">
    <text evidence="1">The sequence shown here is derived from an EMBL/GenBank/DDBJ whole genome shotgun (WGS) entry which is preliminary data.</text>
</comment>
<dbReference type="EMBL" id="LVLJ01000312">
    <property type="protein sequence ID" value="OAE34802.1"/>
    <property type="molecule type" value="Genomic_DNA"/>
</dbReference>
<evidence type="ECO:0000313" key="1">
    <source>
        <dbReference type="EMBL" id="OAE34802.1"/>
    </source>
</evidence>
<proteinExistence type="predicted"/>
<dbReference type="PANTHER" id="PTHR34129:SF1">
    <property type="entry name" value="DUF952 DOMAIN-CONTAINING PROTEIN"/>
    <property type="match status" value="1"/>
</dbReference>